<dbReference type="CDD" id="cd10146">
    <property type="entry name" value="LabA_like_C"/>
    <property type="match status" value="1"/>
</dbReference>
<proteinExistence type="predicted"/>
<evidence type="ECO:0000313" key="3">
    <source>
        <dbReference type="Proteomes" id="UP000322545"/>
    </source>
</evidence>
<dbReference type="RefSeq" id="WP_223228483.1">
    <property type="nucleotide sequence ID" value="NZ_FRCB01000017.1"/>
</dbReference>
<feature type="domain" description="HTH OST-type" evidence="1">
    <location>
        <begin position="208"/>
        <end position="268"/>
    </location>
</feature>
<protein>
    <submittedName>
        <fullName evidence="2">OST-HTH/LOTUS domain-containing protein</fullName>
    </submittedName>
</protein>
<organism evidence="2 3">
    <name type="scientific">Roseovarius litoreus</name>
    <dbReference type="NCBI Taxonomy" id="1155722"/>
    <lineage>
        <taxon>Bacteria</taxon>
        <taxon>Pseudomonadati</taxon>
        <taxon>Pseudomonadota</taxon>
        <taxon>Alphaproteobacteria</taxon>
        <taxon>Rhodobacterales</taxon>
        <taxon>Roseobacteraceae</taxon>
        <taxon>Roseovarius</taxon>
    </lineage>
</organism>
<dbReference type="Gene3D" id="3.30.420.610">
    <property type="entry name" value="LOTUS domain-like"/>
    <property type="match status" value="1"/>
</dbReference>
<name>A0A1M7LK29_9RHOB</name>
<dbReference type="Proteomes" id="UP000322545">
    <property type="component" value="Unassembled WGS sequence"/>
</dbReference>
<keyword evidence="3" id="KW-1185">Reference proteome</keyword>
<dbReference type="InterPro" id="IPR025605">
    <property type="entry name" value="OST-HTH/LOTUS_dom"/>
</dbReference>
<sequence>MTTFGDKDLQTLQREVQRLLGRCLLRLQQYERLMKAVVVDHKLSGPMHDLETARAARIEDTALKTLGTLARDLLGSYLVAHDKDTAEETTTNPSENIDWFSMHITLGLSSSDLVQAENDLRDMVLLRNNLVHHFIDQHDLSSLDGCRRAQDALVEAYYRIDQHLGQLREWAGDMEEIRRVQAAFLLSEEFEDVFDNGIAPDIKVNWGASDIVDALREAYCALAAGGWASVAEAGRWIAKRNPEQIPANYGCNSWRQVVHHAPNLEIRYLEMNGKRTACYREKDVTAKSR</sequence>
<dbReference type="InterPro" id="IPR041966">
    <property type="entry name" value="LOTUS-like"/>
</dbReference>
<evidence type="ECO:0000259" key="1">
    <source>
        <dbReference type="Pfam" id="PF12872"/>
    </source>
</evidence>
<gene>
    <name evidence="2" type="ORF">SAMN05443432_11710</name>
</gene>
<dbReference type="Pfam" id="PF12872">
    <property type="entry name" value="OST-HTH"/>
    <property type="match status" value="1"/>
</dbReference>
<evidence type="ECO:0000313" key="2">
    <source>
        <dbReference type="EMBL" id="SHM78389.1"/>
    </source>
</evidence>
<reference evidence="2 3" key="1">
    <citation type="submission" date="2016-11" db="EMBL/GenBank/DDBJ databases">
        <authorList>
            <person name="Varghese N."/>
            <person name="Submissions S."/>
        </authorList>
    </citation>
    <scope>NUCLEOTIDE SEQUENCE [LARGE SCALE GENOMIC DNA]</scope>
    <source>
        <strain evidence="2 3">DSM 28249</strain>
    </source>
</reference>
<dbReference type="AlphaFoldDB" id="A0A1M7LK29"/>
<accession>A0A1M7LK29</accession>
<dbReference type="EMBL" id="FRCB01000017">
    <property type="protein sequence ID" value="SHM78389.1"/>
    <property type="molecule type" value="Genomic_DNA"/>
</dbReference>